<evidence type="ECO:0000256" key="2">
    <source>
        <dbReference type="ARBA" id="ARBA00022630"/>
    </source>
</evidence>
<dbReference type="InterPro" id="IPR005302">
    <property type="entry name" value="MoCF_Sase_C"/>
</dbReference>
<proteinExistence type="predicted"/>
<comment type="cofactor">
    <cofactor evidence="1">
        <name>FMN</name>
        <dbReference type="ChEBI" id="CHEBI:58210"/>
    </cofactor>
</comment>
<dbReference type="InterPro" id="IPR017938">
    <property type="entry name" value="Riboflavin_synthase-like_b-brl"/>
</dbReference>
<feature type="domain" description="FAD-binding FR-type" evidence="11">
    <location>
        <begin position="264"/>
        <end position="377"/>
    </location>
</feature>
<dbReference type="Pfam" id="PF00111">
    <property type="entry name" value="Fer2"/>
    <property type="match status" value="1"/>
</dbReference>
<feature type="domain" description="2Fe-2S ferredoxin-type" evidence="9">
    <location>
        <begin position="496"/>
        <end position="579"/>
    </location>
</feature>
<keyword evidence="13" id="KW-1185">Reference proteome</keyword>
<evidence type="ECO:0000256" key="7">
    <source>
        <dbReference type="ARBA" id="ARBA00023004"/>
    </source>
</evidence>
<dbReference type="PROSITE" id="PS51384">
    <property type="entry name" value="FAD_FR"/>
    <property type="match status" value="1"/>
</dbReference>
<dbReference type="CDD" id="cd00207">
    <property type="entry name" value="fer2"/>
    <property type="match status" value="1"/>
</dbReference>
<gene>
    <name evidence="12" type="ORF">QBC35DRAFT_23875</name>
</gene>
<dbReference type="PANTHER" id="PTHR30212">
    <property type="entry name" value="PROTEIN YIIM"/>
    <property type="match status" value="1"/>
</dbReference>
<dbReference type="InterPro" id="IPR054582">
    <property type="entry name" value="DmmA-like_N"/>
</dbReference>
<organism evidence="12 13">
    <name type="scientific">Podospora australis</name>
    <dbReference type="NCBI Taxonomy" id="1536484"/>
    <lineage>
        <taxon>Eukaryota</taxon>
        <taxon>Fungi</taxon>
        <taxon>Dikarya</taxon>
        <taxon>Ascomycota</taxon>
        <taxon>Pezizomycotina</taxon>
        <taxon>Sordariomycetes</taxon>
        <taxon>Sordariomycetidae</taxon>
        <taxon>Sordariales</taxon>
        <taxon>Podosporaceae</taxon>
        <taxon>Podospora</taxon>
    </lineage>
</organism>
<keyword evidence="2" id="KW-0285">Flavoprotein</keyword>
<keyword evidence="5" id="KW-0479">Metal-binding</keyword>
<dbReference type="InterPro" id="IPR039261">
    <property type="entry name" value="FNR_nucleotide-bd"/>
</dbReference>
<name>A0AAN6X1I8_9PEZI</name>
<dbReference type="Pfam" id="PF22290">
    <property type="entry name" value="DmmA-like_N"/>
    <property type="match status" value="1"/>
</dbReference>
<dbReference type="Pfam" id="PF03475">
    <property type="entry name" value="YiiM_3-alpha"/>
    <property type="match status" value="1"/>
</dbReference>
<dbReference type="SUPFAM" id="SSF63380">
    <property type="entry name" value="Riboflavin synthase domain-like"/>
    <property type="match status" value="1"/>
</dbReference>
<evidence type="ECO:0000259" key="10">
    <source>
        <dbReference type="PROSITE" id="PS51340"/>
    </source>
</evidence>
<feature type="domain" description="MOSC" evidence="10">
    <location>
        <begin position="49"/>
        <end position="193"/>
    </location>
</feature>
<dbReference type="SUPFAM" id="SSF50800">
    <property type="entry name" value="PK beta-barrel domain-like"/>
    <property type="match status" value="1"/>
</dbReference>
<dbReference type="Proteomes" id="UP001302126">
    <property type="component" value="Unassembled WGS sequence"/>
</dbReference>
<dbReference type="EMBL" id="MU864360">
    <property type="protein sequence ID" value="KAK4191195.1"/>
    <property type="molecule type" value="Genomic_DNA"/>
</dbReference>
<evidence type="ECO:0000259" key="9">
    <source>
        <dbReference type="PROSITE" id="PS51085"/>
    </source>
</evidence>
<dbReference type="Gene3D" id="3.10.20.30">
    <property type="match status" value="1"/>
</dbReference>
<dbReference type="GO" id="GO:0051537">
    <property type="term" value="F:2 iron, 2 sulfur cluster binding"/>
    <property type="evidence" value="ECO:0007669"/>
    <property type="project" value="UniProtKB-KW"/>
</dbReference>
<dbReference type="SUPFAM" id="SSF54292">
    <property type="entry name" value="2Fe-2S ferredoxin-like"/>
    <property type="match status" value="1"/>
</dbReference>
<keyword evidence="12" id="KW-0808">Transferase</keyword>
<keyword evidence="12" id="KW-0670">Pyruvate</keyword>
<dbReference type="InterPro" id="IPR011037">
    <property type="entry name" value="Pyrv_Knase-like_insert_dom_sf"/>
</dbReference>
<evidence type="ECO:0000256" key="4">
    <source>
        <dbReference type="ARBA" id="ARBA00022714"/>
    </source>
</evidence>
<dbReference type="GO" id="GO:0016301">
    <property type="term" value="F:kinase activity"/>
    <property type="evidence" value="ECO:0007669"/>
    <property type="project" value="UniProtKB-KW"/>
</dbReference>
<dbReference type="Gene3D" id="2.40.30.10">
    <property type="entry name" value="Translation factors"/>
    <property type="match status" value="1"/>
</dbReference>
<dbReference type="PANTHER" id="PTHR30212:SF2">
    <property type="entry name" value="PROTEIN YIIM"/>
    <property type="match status" value="1"/>
</dbReference>
<dbReference type="InterPro" id="IPR017927">
    <property type="entry name" value="FAD-bd_FR_type"/>
</dbReference>
<evidence type="ECO:0000256" key="1">
    <source>
        <dbReference type="ARBA" id="ARBA00001917"/>
    </source>
</evidence>
<dbReference type="GO" id="GO:0030151">
    <property type="term" value="F:molybdenum ion binding"/>
    <property type="evidence" value="ECO:0007669"/>
    <property type="project" value="InterPro"/>
</dbReference>
<dbReference type="InterPro" id="IPR006058">
    <property type="entry name" value="2Fe2S_fd_BS"/>
</dbReference>
<evidence type="ECO:0000313" key="13">
    <source>
        <dbReference type="Proteomes" id="UP001302126"/>
    </source>
</evidence>
<dbReference type="GO" id="GO:0016491">
    <property type="term" value="F:oxidoreductase activity"/>
    <property type="evidence" value="ECO:0007669"/>
    <property type="project" value="UniProtKB-KW"/>
</dbReference>
<dbReference type="PROSITE" id="PS51085">
    <property type="entry name" value="2FE2S_FER_2"/>
    <property type="match status" value="1"/>
</dbReference>
<keyword evidence="3" id="KW-0288">FMN</keyword>
<keyword evidence="7" id="KW-0408">Iron</keyword>
<dbReference type="Gene3D" id="3.40.50.80">
    <property type="entry name" value="Nucleotide-binding domain of ferredoxin-NADP reductase (FNR) module"/>
    <property type="match status" value="1"/>
</dbReference>
<dbReference type="PROSITE" id="PS51340">
    <property type="entry name" value="MOSC"/>
    <property type="match status" value="1"/>
</dbReference>
<accession>A0AAN6X1I8</accession>
<evidence type="ECO:0000256" key="3">
    <source>
        <dbReference type="ARBA" id="ARBA00022643"/>
    </source>
</evidence>
<evidence type="ECO:0000256" key="5">
    <source>
        <dbReference type="ARBA" id="ARBA00022723"/>
    </source>
</evidence>
<dbReference type="AlphaFoldDB" id="A0AAN6X1I8"/>
<keyword evidence="4" id="KW-0001">2Fe-2S</keyword>
<keyword evidence="8" id="KW-0411">Iron-sulfur</keyword>
<reference evidence="12" key="1">
    <citation type="journal article" date="2023" name="Mol. Phylogenet. Evol.">
        <title>Genome-scale phylogeny and comparative genomics of the fungal order Sordariales.</title>
        <authorList>
            <person name="Hensen N."/>
            <person name="Bonometti L."/>
            <person name="Westerberg I."/>
            <person name="Brannstrom I.O."/>
            <person name="Guillou S."/>
            <person name="Cros-Aarteil S."/>
            <person name="Calhoun S."/>
            <person name="Haridas S."/>
            <person name="Kuo A."/>
            <person name="Mondo S."/>
            <person name="Pangilinan J."/>
            <person name="Riley R."/>
            <person name="LaButti K."/>
            <person name="Andreopoulos B."/>
            <person name="Lipzen A."/>
            <person name="Chen C."/>
            <person name="Yan M."/>
            <person name="Daum C."/>
            <person name="Ng V."/>
            <person name="Clum A."/>
            <person name="Steindorff A."/>
            <person name="Ohm R.A."/>
            <person name="Martin F."/>
            <person name="Silar P."/>
            <person name="Natvig D.O."/>
            <person name="Lalanne C."/>
            <person name="Gautier V."/>
            <person name="Ament-Velasquez S.L."/>
            <person name="Kruys A."/>
            <person name="Hutchinson M.I."/>
            <person name="Powell A.J."/>
            <person name="Barry K."/>
            <person name="Miller A.N."/>
            <person name="Grigoriev I.V."/>
            <person name="Debuchy R."/>
            <person name="Gladieux P."/>
            <person name="Hiltunen Thoren M."/>
            <person name="Johannesson H."/>
        </authorList>
    </citation>
    <scope>NUCLEOTIDE SEQUENCE</scope>
    <source>
        <strain evidence="12">PSN309</strain>
    </source>
</reference>
<dbReference type="SUPFAM" id="SSF52343">
    <property type="entry name" value="Ferredoxin reductase-like, C-terminal NADP-linked domain"/>
    <property type="match status" value="1"/>
</dbReference>
<sequence>MATTAAQMSRVYSEDELRAPLTSDTILEVRVGQMKPLRGLKVESGIDKNLVDGPIRVTKYGLESDEHDPTFHGGVDKAIHGYCSSHYPAWASDFPTATEAFVPGGFGENFVTAFMNERNVCIGDIYSVEGSESDGEQPVLLQISLPRQPCFKLNHRFQLKNFAPNTFKKSRTGWYFRVLREGHLKAGDTIRLIERKHPEWTIERIQEYLHRNPNDAAMNEALAQIEEFGAECKDNFRGRVTRQKARERKAAAAAARAEAGGKEPQWRAFRVAEKKKQTPRIMSFVFEAVEPLTAEEAGGKKELQLQPGAHAKIRLGNGLVRAYSIVDGDRNRFQLAIALEEKSRGGSKYMHEEVNIGHVLEVGTMTVGIPAAAAASHHIFVAGGVGITAFLSLVEYYKSIHYSVVLHYAVRSAEEIPFRDRLDQLGSEHLVIYDTAAGQRLDVRRIIDGMQWNTQLYFCGPKRLMDEGAKQTKERGIAEKEVHFEAFEADISGDPFEAVVANKGGAIIKVGEEETLLECLKKQFDEVDSSCSVGNCGTCRVDLKAGRVDHRGTALTNEEKATSMLSCVSRGIGRITISI</sequence>
<evidence type="ECO:0000256" key="8">
    <source>
        <dbReference type="ARBA" id="ARBA00023014"/>
    </source>
</evidence>
<reference evidence="12" key="2">
    <citation type="submission" date="2023-05" db="EMBL/GenBank/DDBJ databases">
        <authorList>
            <consortium name="Lawrence Berkeley National Laboratory"/>
            <person name="Steindorff A."/>
            <person name="Hensen N."/>
            <person name="Bonometti L."/>
            <person name="Westerberg I."/>
            <person name="Brannstrom I.O."/>
            <person name="Guillou S."/>
            <person name="Cros-Aarteil S."/>
            <person name="Calhoun S."/>
            <person name="Haridas S."/>
            <person name="Kuo A."/>
            <person name="Mondo S."/>
            <person name="Pangilinan J."/>
            <person name="Riley R."/>
            <person name="Labutti K."/>
            <person name="Andreopoulos B."/>
            <person name="Lipzen A."/>
            <person name="Chen C."/>
            <person name="Yanf M."/>
            <person name="Daum C."/>
            <person name="Ng V."/>
            <person name="Clum A."/>
            <person name="Ohm R."/>
            <person name="Martin F."/>
            <person name="Silar P."/>
            <person name="Natvig D."/>
            <person name="Lalanne C."/>
            <person name="Gautier V."/>
            <person name="Ament-Velasquez S.L."/>
            <person name="Kruys A."/>
            <person name="Hutchinson M.I."/>
            <person name="Powell A.J."/>
            <person name="Barry K."/>
            <person name="Miller A.N."/>
            <person name="Grigoriev I.V."/>
            <person name="Debuchy R."/>
            <person name="Gladieux P."/>
            <person name="Thoren M.H."/>
            <person name="Johannesson H."/>
        </authorList>
    </citation>
    <scope>NUCLEOTIDE SEQUENCE</scope>
    <source>
        <strain evidence="12">PSN309</strain>
    </source>
</reference>
<dbReference type="Pfam" id="PF03473">
    <property type="entry name" value="MOSC"/>
    <property type="match status" value="1"/>
</dbReference>
<protein>
    <submittedName>
        <fullName evidence="12">Pyruvate kinase-like protein</fullName>
    </submittedName>
</protein>
<evidence type="ECO:0000313" key="12">
    <source>
        <dbReference type="EMBL" id="KAK4191195.1"/>
    </source>
</evidence>
<dbReference type="Gene3D" id="2.40.33.20">
    <property type="entry name" value="PK beta-barrel domain-like"/>
    <property type="match status" value="1"/>
</dbReference>
<evidence type="ECO:0000256" key="6">
    <source>
        <dbReference type="ARBA" id="ARBA00023002"/>
    </source>
</evidence>
<dbReference type="InterPro" id="IPR036010">
    <property type="entry name" value="2Fe-2S_ferredoxin-like_sf"/>
</dbReference>
<dbReference type="InterPro" id="IPR005163">
    <property type="entry name" value="Tri_helical_YiiM-like"/>
</dbReference>
<dbReference type="GO" id="GO:0030170">
    <property type="term" value="F:pyridoxal phosphate binding"/>
    <property type="evidence" value="ECO:0007669"/>
    <property type="project" value="InterPro"/>
</dbReference>
<dbReference type="PRINTS" id="PR00409">
    <property type="entry name" value="PHDIOXRDTASE"/>
</dbReference>
<dbReference type="InterPro" id="IPR001041">
    <property type="entry name" value="2Fe-2S_ferredoxin-type"/>
</dbReference>
<dbReference type="CDD" id="cd06185">
    <property type="entry name" value="PDR_like"/>
    <property type="match status" value="1"/>
</dbReference>
<dbReference type="InterPro" id="IPR052353">
    <property type="entry name" value="Benzoxazolinone_Detox_Enz"/>
</dbReference>
<comment type="caution">
    <text evidence="12">The sequence shown here is derived from an EMBL/GenBank/DDBJ whole genome shotgun (WGS) entry which is preliminary data.</text>
</comment>
<dbReference type="PROSITE" id="PS00197">
    <property type="entry name" value="2FE2S_FER_1"/>
    <property type="match status" value="1"/>
</dbReference>
<keyword evidence="12" id="KW-0418">Kinase</keyword>
<dbReference type="InterPro" id="IPR012675">
    <property type="entry name" value="Beta-grasp_dom_sf"/>
</dbReference>
<keyword evidence="6" id="KW-0560">Oxidoreductase</keyword>
<evidence type="ECO:0000259" key="11">
    <source>
        <dbReference type="PROSITE" id="PS51384"/>
    </source>
</evidence>